<evidence type="ECO:0000256" key="8">
    <source>
        <dbReference type="ARBA" id="ARBA00022989"/>
    </source>
</evidence>
<dbReference type="WBParaSite" id="TCONS_00009891.p1">
    <property type="protein sequence ID" value="TCONS_00009891.p1"/>
    <property type="gene ID" value="XLOC_007611"/>
</dbReference>
<name>A0AAF5DDF6_STRER</name>
<dbReference type="PRINTS" id="PR02050">
    <property type="entry name" value="B14GALTRFASE"/>
</dbReference>
<organism evidence="14 15">
    <name type="scientific">Strongyloides stercoralis</name>
    <name type="common">Threadworm</name>
    <dbReference type="NCBI Taxonomy" id="6248"/>
    <lineage>
        <taxon>Eukaryota</taxon>
        <taxon>Metazoa</taxon>
        <taxon>Ecdysozoa</taxon>
        <taxon>Nematoda</taxon>
        <taxon>Chromadorea</taxon>
        <taxon>Rhabditida</taxon>
        <taxon>Tylenchina</taxon>
        <taxon>Panagrolaimomorpha</taxon>
        <taxon>Strongyloidoidea</taxon>
        <taxon>Strongyloididae</taxon>
        <taxon>Strongyloides</taxon>
    </lineage>
</organism>
<dbReference type="EC" id="2.4.1.-" evidence="11"/>
<dbReference type="GO" id="GO:0046872">
    <property type="term" value="F:metal ion binding"/>
    <property type="evidence" value="ECO:0007669"/>
    <property type="project" value="UniProtKB-UniRule"/>
</dbReference>
<dbReference type="Pfam" id="PF02709">
    <property type="entry name" value="Glyco_transf_7C"/>
    <property type="match status" value="1"/>
</dbReference>
<feature type="transmembrane region" description="Helical" evidence="11">
    <location>
        <begin position="12"/>
        <end position="33"/>
    </location>
</feature>
<comment type="subcellular location">
    <subcellularLocation>
        <location evidence="1 11">Membrane</location>
        <topology evidence="1 11">Single-pass type II membrane protein</topology>
    </subcellularLocation>
</comment>
<evidence type="ECO:0000256" key="1">
    <source>
        <dbReference type="ARBA" id="ARBA00004606"/>
    </source>
</evidence>
<keyword evidence="11" id="KW-0479">Metal-binding</keyword>
<evidence type="ECO:0000313" key="15">
    <source>
        <dbReference type="WBParaSite" id="TCONS_00009891.p1"/>
    </source>
</evidence>
<evidence type="ECO:0000256" key="6">
    <source>
        <dbReference type="ARBA" id="ARBA00022692"/>
    </source>
</evidence>
<evidence type="ECO:0000259" key="13">
    <source>
        <dbReference type="Pfam" id="PF13733"/>
    </source>
</evidence>
<keyword evidence="6 11" id="KW-0812">Transmembrane</keyword>
<dbReference type="Gene3D" id="3.90.550.10">
    <property type="entry name" value="Spore Coat Polysaccharide Biosynthesis Protein SpsA, Chain A"/>
    <property type="match status" value="1"/>
</dbReference>
<evidence type="ECO:0000313" key="14">
    <source>
        <dbReference type="Proteomes" id="UP000035681"/>
    </source>
</evidence>
<feature type="domain" description="Galactosyltransferase N-terminal" evidence="13">
    <location>
        <begin position="91"/>
        <end position="219"/>
    </location>
</feature>
<dbReference type="InterPro" id="IPR027791">
    <property type="entry name" value="Galactosyl_T_C"/>
</dbReference>
<dbReference type="GO" id="GO:0033842">
    <property type="term" value="F:N-acetyl-beta-glucosaminyl-derivative 4-beta-N-acetylgalactosaminyltransferase activity"/>
    <property type="evidence" value="ECO:0007669"/>
    <property type="project" value="TreeGrafter"/>
</dbReference>
<dbReference type="InterPro" id="IPR027995">
    <property type="entry name" value="Galactosyl_T_N"/>
</dbReference>
<evidence type="ECO:0000256" key="4">
    <source>
        <dbReference type="ARBA" id="ARBA00022676"/>
    </source>
</evidence>
<comment type="similarity">
    <text evidence="3 11">Belongs to the glycosyltransferase 7 family.</text>
</comment>
<dbReference type="InterPro" id="IPR003859">
    <property type="entry name" value="Galactosyl_T"/>
</dbReference>
<dbReference type="Proteomes" id="UP000035681">
    <property type="component" value="Unplaced"/>
</dbReference>
<keyword evidence="7 11" id="KW-0735">Signal-anchor</keyword>
<evidence type="ECO:0000256" key="5">
    <source>
        <dbReference type="ARBA" id="ARBA00022679"/>
    </source>
</evidence>
<evidence type="ECO:0000256" key="9">
    <source>
        <dbReference type="ARBA" id="ARBA00023136"/>
    </source>
</evidence>
<keyword evidence="14" id="KW-1185">Reference proteome</keyword>
<keyword evidence="9 11" id="KW-0472">Membrane</keyword>
<dbReference type="GO" id="GO:0005794">
    <property type="term" value="C:Golgi apparatus"/>
    <property type="evidence" value="ECO:0007669"/>
    <property type="project" value="TreeGrafter"/>
</dbReference>
<comment type="cofactor">
    <cofactor evidence="11">
        <name>Mn(2+)</name>
        <dbReference type="ChEBI" id="CHEBI:29035"/>
    </cofactor>
</comment>
<evidence type="ECO:0000256" key="3">
    <source>
        <dbReference type="ARBA" id="ARBA00005735"/>
    </source>
</evidence>
<dbReference type="GO" id="GO:0006688">
    <property type="term" value="P:glycosphingolipid biosynthetic process"/>
    <property type="evidence" value="ECO:0007669"/>
    <property type="project" value="TreeGrafter"/>
</dbReference>
<dbReference type="InterPro" id="IPR029044">
    <property type="entry name" value="Nucleotide-diphossugar_trans"/>
</dbReference>
<keyword evidence="4 11" id="KW-0328">Glycosyltransferase</keyword>
<dbReference type="Pfam" id="PF13733">
    <property type="entry name" value="Glyco_transf_7N"/>
    <property type="match status" value="1"/>
</dbReference>
<evidence type="ECO:0000256" key="7">
    <source>
        <dbReference type="ARBA" id="ARBA00022968"/>
    </source>
</evidence>
<keyword evidence="11" id="KW-0464">Manganese</keyword>
<dbReference type="GO" id="GO:0016020">
    <property type="term" value="C:membrane"/>
    <property type="evidence" value="ECO:0007669"/>
    <property type="project" value="UniProtKB-SubCell"/>
</dbReference>
<dbReference type="PANTHER" id="PTHR19300:SF57">
    <property type="entry name" value="BETA-1,4-N-ACETYLGALACTOSAMINYLTRANSFERASE"/>
    <property type="match status" value="1"/>
</dbReference>
<reference evidence="15" key="1">
    <citation type="submission" date="2024-02" db="UniProtKB">
        <authorList>
            <consortium name="WormBaseParasite"/>
        </authorList>
    </citation>
    <scope>IDENTIFICATION</scope>
</reference>
<dbReference type="GO" id="GO:0008378">
    <property type="term" value="F:galactosyltransferase activity"/>
    <property type="evidence" value="ECO:0007669"/>
    <property type="project" value="TreeGrafter"/>
</dbReference>
<evidence type="ECO:0000256" key="11">
    <source>
        <dbReference type="RuleBase" id="RU368121"/>
    </source>
</evidence>
<proteinExistence type="inferred from homology"/>
<dbReference type="CDD" id="cd00899">
    <property type="entry name" value="b4GalT"/>
    <property type="match status" value="1"/>
</dbReference>
<sequence>MVQKITINLKFLKKSLLCGICLFLIIFLLYYFIVYSPKAWEYKILQHSREIQKTFNISSFDKLEDDEALEGIDKIFHNPTIHLPNCSIEERNELIGRVPIYLEAPPFKYINSLYPNIKSGGHFYPNNCKAQQKVAILVPYKNRQVQLRIFLYNIHRTLQKQYIDYVIFIIEPIDNTTFNRGKLLNIGFQEALKMYDFDCIILHDVDLIPEDDRNIYQCSKHPRHMSSHINKFNYELPYEYIFGGASALSISNFKLINGYNNMYWGWGMEDDDLYERIKYHKLKVSRFPPEISRYYMLIHEHESENSVNDCRYAVYNYYKNKMNLEGLNNLNYEVKKVEFYHLYTKILVDPLEEISKKKLHDVGLCIS</sequence>
<evidence type="ECO:0000256" key="10">
    <source>
        <dbReference type="ARBA" id="ARBA00023180"/>
    </source>
</evidence>
<accession>A0AAF5DDF6</accession>
<dbReference type="PANTHER" id="PTHR19300">
    <property type="entry name" value="BETA-1,4-GALACTOSYLTRANSFERASE"/>
    <property type="match status" value="1"/>
</dbReference>
<evidence type="ECO:0000259" key="12">
    <source>
        <dbReference type="Pfam" id="PF02709"/>
    </source>
</evidence>
<keyword evidence="10 11" id="KW-0325">Glycoprotein</keyword>
<dbReference type="AlphaFoldDB" id="A0AAF5DDF6"/>
<comment type="function">
    <text evidence="11">Catalyzes the transfer of galactose onto proteins or lipids.</text>
</comment>
<keyword evidence="8 11" id="KW-1133">Transmembrane helix</keyword>
<feature type="domain" description="Galactosyltransferase C-terminal" evidence="12">
    <location>
        <begin position="223"/>
        <end position="300"/>
    </location>
</feature>
<keyword evidence="5 11" id="KW-0808">Transferase</keyword>
<dbReference type="GO" id="GO:0005975">
    <property type="term" value="P:carbohydrate metabolic process"/>
    <property type="evidence" value="ECO:0007669"/>
    <property type="project" value="InterPro"/>
</dbReference>
<protein>
    <recommendedName>
        <fullName evidence="11">Beta-1,4-N-acetylgalactosaminyltransferase</fullName>
        <ecNumber evidence="11">2.4.1.-</ecNumber>
    </recommendedName>
    <alternativeName>
        <fullName evidence="11">Beta-4-GalNAcT</fullName>
    </alternativeName>
</protein>
<comment type="pathway">
    <text evidence="2 11">Protein modification; protein glycosylation.</text>
</comment>
<dbReference type="SUPFAM" id="SSF53448">
    <property type="entry name" value="Nucleotide-diphospho-sugar transferases"/>
    <property type="match status" value="1"/>
</dbReference>
<evidence type="ECO:0000256" key="2">
    <source>
        <dbReference type="ARBA" id="ARBA00004922"/>
    </source>
</evidence>